<protein>
    <submittedName>
        <fullName evidence="2">Uncharacterized protein</fullName>
    </submittedName>
</protein>
<keyword evidence="3" id="KW-1185">Reference proteome</keyword>
<comment type="caution">
    <text evidence="2">The sequence shown here is derived from an EMBL/GenBank/DDBJ whole genome shotgun (WGS) entry which is preliminary data.</text>
</comment>
<evidence type="ECO:0000313" key="2">
    <source>
        <dbReference type="EMBL" id="KUN65775.1"/>
    </source>
</evidence>
<feature type="region of interest" description="Disordered" evidence="1">
    <location>
        <begin position="108"/>
        <end position="132"/>
    </location>
</feature>
<dbReference type="Proteomes" id="UP000054375">
    <property type="component" value="Unassembled WGS sequence"/>
</dbReference>
<dbReference type="RefSeq" id="WP_062238772.1">
    <property type="nucleotide sequence ID" value="NZ_JBEOZZ010000019.1"/>
</dbReference>
<feature type="compositionally biased region" description="Basic and acidic residues" evidence="1">
    <location>
        <begin position="108"/>
        <end position="117"/>
    </location>
</feature>
<evidence type="ECO:0000256" key="1">
    <source>
        <dbReference type="SAM" id="MobiDB-lite"/>
    </source>
</evidence>
<feature type="compositionally biased region" description="Gly residues" evidence="1">
    <location>
        <begin position="123"/>
        <end position="132"/>
    </location>
</feature>
<dbReference type="EMBL" id="LMWV01000016">
    <property type="protein sequence ID" value="KUN65775.1"/>
    <property type="molecule type" value="Genomic_DNA"/>
</dbReference>
<evidence type="ECO:0000313" key="3">
    <source>
        <dbReference type="Proteomes" id="UP000054375"/>
    </source>
</evidence>
<accession>A0A117R1F0</accession>
<sequence>MTPRKTGAVDPVAGPVGVRAEGDVDEQELAYIRAKVRAALDRPGLPPAIGEVRISRAIAHHAGLPWTAGGEIRVGRDVVVVHAREASAHELADRLQDRLRGLVERLTHRADAARRGAEPPPWRGGGAGERQG</sequence>
<dbReference type="AlphaFoldDB" id="A0A117R1F0"/>
<name>A0A117R1F0_9ACTN</name>
<gene>
    <name evidence="2" type="ORF">AQJ54_18820</name>
</gene>
<reference evidence="2 3" key="1">
    <citation type="submission" date="2015-10" db="EMBL/GenBank/DDBJ databases">
        <title>Draft genome sequence of Streptomyces griseorubiginosus DSM 40469, type strain for the species Streptomyces griseorubiginosus.</title>
        <authorList>
            <person name="Ruckert C."/>
            <person name="Winkler A."/>
            <person name="Kalinowski J."/>
            <person name="Kampfer P."/>
            <person name="Glaeser S."/>
        </authorList>
    </citation>
    <scope>NUCLEOTIDE SEQUENCE [LARGE SCALE GENOMIC DNA]</scope>
    <source>
        <strain evidence="2 3">DSM 40469</strain>
    </source>
</reference>
<organism evidence="2 3">
    <name type="scientific">Streptomyces griseorubiginosus</name>
    <dbReference type="NCBI Taxonomy" id="67304"/>
    <lineage>
        <taxon>Bacteria</taxon>
        <taxon>Bacillati</taxon>
        <taxon>Actinomycetota</taxon>
        <taxon>Actinomycetes</taxon>
        <taxon>Kitasatosporales</taxon>
        <taxon>Streptomycetaceae</taxon>
        <taxon>Streptomyces</taxon>
    </lineage>
</organism>
<proteinExistence type="predicted"/>